<sequence>MLRLEGHFGEDEMRAFLVAHNAAIDAFRGADYRVLCDIRELRPLSPEAAAMMEKAKHYSSLRKNFQGSAVLVASKVVAMQHQRTSVSGGVMSTELISEDEAACERHLARIRRA</sequence>
<accession>A0A0F6SDX4</accession>
<organism evidence="1 2">
    <name type="scientific">Sandaracinus amylolyticus</name>
    <dbReference type="NCBI Taxonomy" id="927083"/>
    <lineage>
        <taxon>Bacteria</taxon>
        <taxon>Pseudomonadati</taxon>
        <taxon>Myxococcota</taxon>
        <taxon>Polyangia</taxon>
        <taxon>Polyangiales</taxon>
        <taxon>Sandaracinaceae</taxon>
        <taxon>Sandaracinus</taxon>
    </lineage>
</organism>
<proteinExistence type="predicted"/>
<dbReference type="OrthoDB" id="5525697at2"/>
<name>A0A0F6SDX4_9BACT</name>
<dbReference type="KEGG" id="samy:DB32_001348"/>
<evidence type="ECO:0000313" key="2">
    <source>
        <dbReference type="Proteomes" id="UP000034883"/>
    </source>
</evidence>
<dbReference type="AlphaFoldDB" id="A0A0F6SDX4"/>
<evidence type="ECO:0000313" key="1">
    <source>
        <dbReference type="EMBL" id="AKF04199.1"/>
    </source>
</evidence>
<reference evidence="1 2" key="1">
    <citation type="submission" date="2015-03" db="EMBL/GenBank/DDBJ databases">
        <title>Genome assembly of Sandaracinus amylolyticus DSM 53668.</title>
        <authorList>
            <person name="Sharma G."/>
            <person name="Subramanian S."/>
        </authorList>
    </citation>
    <scope>NUCLEOTIDE SEQUENCE [LARGE SCALE GENOMIC DNA]</scope>
    <source>
        <strain evidence="1 2">DSM 53668</strain>
    </source>
</reference>
<protein>
    <submittedName>
        <fullName evidence="1">Uncharacterized protein</fullName>
    </submittedName>
</protein>
<dbReference type="InterPro" id="IPR036513">
    <property type="entry name" value="STAS_dom_sf"/>
</dbReference>
<dbReference type="STRING" id="927083.DB32_001348"/>
<dbReference type="Proteomes" id="UP000034883">
    <property type="component" value="Chromosome"/>
</dbReference>
<dbReference type="SUPFAM" id="SSF52091">
    <property type="entry name" value="SpoIIaa-like"/>
    <property type="match status" value="1"/>
</dbReference>
<keyword evidence="2" id="KW-1185">Reference proteome</keyword>
<gene>
    <name evidence="1" type="ORF">DB32_001348</name>
</gene>
<dbReference type="RefSeq" id="WP_157068787.1">
    <property type="nucleotide sequence ID" value="NZ_CP011125.1"/>
</dbReference>
<dbReference type="EMBL" id="CP011125">
    <property type="protein sequence ID" value="AKF04199.1"/>
    <property type="molecule type" value="Genomic_DNA"/>
</dbReference>